<dbReference type="Proteomes" id="UP000054804">
    <property type="component" value="Unassembled WGS sequence"/>
</dbReference>
<name>A0A0W7X7C5_9ACTN</name>
<gene>
    <name evidence="1" type="ORF">AT728_07270</name>
</gene>
<dbReference type="EMBL" id="LOCL01000029">
    <property type="protein sequence ID" value="KUF18828.1"/>
    <property type="molecule type" value="Genomic_DNA"/>
</dbReference>
<protein>
    <submittedName>
        <fullName evidence="1">Uncharacterized protein</fullName>
    </submittedName>
</protein>
<accession>A0A0W7X7C5</accession>
<proteinExistence type="predicted"/>
<keyword evidence="2" id="KW-1185">Reference proteome</keyword>
<evidence type="ECO:0000313" key="1">
    <source>
        <dbReference type="EMBL" id="KUF18828.1"/>
    </source>
</evidence>
<dbReference type="STRING" id="1765722.AT728_07270"/>
<dbReference type="AlphaFoldDB" id="A0A0W7X7C5"/>
<evidence type="ECO:0000313" key="2">
    <source>
        <dbReference type="Proteomes" id="UP000054804"/>
    </source>
</evidence>
<comment type="caution">
    <text evidence="1">The sequence shown here is derived from an EMBL/GenBank/DDBJ whole genome shotgun (WGS) entry which is preliminary data.</text>
</comment>
<reference evidence="1 2" key="1">
    <citation type="submission" date="2015-12" db="EMBL/GenBank/DDBJ databases">
        <title>Draft genome sequence of Streptomyces silvensis ATCC 53525, a producer of novel hormone antagonists.</title>
        <authorList>
            <person name="Johnston C.W."/>
            <person name="Li Y."/>
            <person name="Magarvey N.A."/>
        </authorList>
    </citation>
    <scope>NUCLEOTIDE SEQUENCE [LARGE SCALE GENOMIC DNA]</scope>
    <source>
        <strain evidence="1 2">ATCC 53525</strain>
    </source>
</reference>
<organism evidence="1 2">
    <name type="scientific">Streptomyces silvensis</name>
    <dbReference type="NCBI Taxonomy" id="1765722"/>
    <lineage>
        <taxon>Bacteria</taxon>
        <taxon>Bacillati</taxon>
        <taxon>Actinomycetota</taxon>
        <taxon>Actinomycetes</taxon>
        <taxon>Kitasatosporales</taxon>
        <taxon>Streptomycetaceae</taxon>
        <taxon>Streptomyces</taxon>
    </lineage>
</organism>
<sequence>MIIVTGPQGTDDERGDVAEAAGLMGGLPSYSHAVQWAAATALVCLDGWERCPLAVADVTVAASLGLTVQQLVLT</sequence>